<evidence type="ECO:0000313" key="2">
    <source>
        <dbReference type="Proteomes" id="UP001157461"/>
    </source>
</evidence>
<dbReference type="Gene3D" id="3.90.1720.10">
    <property type="entry name" value="endopeptidase domain like (from Nostoc punctiforme)"/>
    <property type="match status" value="1"/>
</dbReference>
<sequence length="145" mass="16468">MTVRLALYKAPGKLSDRLIRGWTRSPYSHCELVLPDGRFVSSSPRDGGVRAKVIEPDPAAWDFLPLPWIRPAHVEQLLEQEAEAGYDWLGVFGSQILPAGIQSRSRWFCSEFCAYVLDLEQPQRYSPRQLAETIQWAHGVLRTTS</sequence>
<dbReference type="InterPro" id="IPR038765">
    <property type="entry name" value="Papain-like_cys_pep_sf"/>
</dbReference>
<dbReference type="RefSeq" id="WP_280307441.1">
    <property type="nucleotide sequence ID" value="NZ_JAPDIQ010000003.1"/>
</dbReference>
<protein>
    <submittedName>
        <fullName evidence="1">Uncharacterized protein</fullName>
    </submittedName>
</protein>
<accession>A0ABT6IGS8</accession>
<keyword evidence="2" id="KW-1185">Reference proteome</keyword>
<name>A0ABT6IGS8_9PSED</name>
<evidence type="ECO:0000313" key="1">
    <source>
        <dbReference type="EMBL" id="MDH4763050.1"/>
    </source>
</evidence>
<organism evidence="1 2">
    <name type="scientific">Pseudomonas flavocrustae</name>
    <dbReference type="NCBI Taxonomy" id="2991719"/>
    <lineage>
        <taxon>Bacteria</taxon>
        <taxon>Pseudomonadati</taxon>
        <taxon>Pseudomonadota</taxon>
        <taxon>Gammaproteobacteria</taxon>
        <taxon>Pseudomonadales</taxon>
        <taxon>Pseudomonadaceae</taxon>
        <taxon>Pseudomonas</taxon>
    </lineage>
</organism>
<proteinExistence type="predicted"/>
<dbReference type="SUPFAM" id="SSF54001">
    <property type="entry name" value="Cysteine proteinases"/>
    <property type="match status" value="1"/>
</dbReference>
<dbReference type="EMBL" id="JAPDIQ010000003">
    <property type="protein sequence ID" value="MDH4763050.1"/>
    <property type="molecule type" value="Genomic_DNA"/>
</dbReference>
<reference evidence="1 2" key="1">
    <citation type="submission" date="2022-10" db="EMBL/GenBank/DDBJ databases">
        <title>A novel Pseudomonas species, isolated from Passiflora incarnata leaves.</title>
        <authorList>
            <person name="Cueva-Yesquen L.G."/>
            <person name="Fantinatti-Garboggini F."/>
        </authorList>
    </citation>
    <scope>NUCLEOTIDE SEQUENCE [LARGE SCALE GENOMIC DNA]</scope>
    <source>
        <strain evidence="1 2">CBMAI 2609</strain>
    </source>
</reference>
<comment type="caution">
    <text evidence="1">The sequence shown here is derived from an EMBL/GenBank/DDBJ whole genome shotgun (WGS) entry which is preliminary data.</text>
</comment>
<gene>
    <name evidence="1" type="ORF">OMP44_09090</name>
</gene>
<dbReference type="Proteomes" id="UP001157461">
    <property type="component" value="Unassembled WGS sequence"/>
</dbReference>